<name>A0ABT9J3N5_9BACL</name>
<protein>
    <submittedName>
        <fullName evidence="2">GNAT family protein</fullName>
        <ecNumber evidence="2">2.-.-.-</ecNumber>
    </submittedName>
</protein>
<dbReference type="InterPro" id="IPR000182">
    <property type="entry name" value="GNAT_dom"/>
</dbReference>
<dbReference type="SUPFAM" id="SSF55729">
    <property type="entry name" value="Acyl-CoA N-acyltransferases (Nat)"/>
    <property type="match status" value="1"/>
</dbReference>
<dbReference type="PANTHER" id="PTHR43441:SF12">
    <property type="entry name" value="RIBOSOMAL N-ACETYLTRANSFERASE YDAF-RELATED"/>
    <property type="match status" value="1"/>
</dbReference>
<evidence type="ECO:0000259" key="1">
    <source>
        <dbReference type="PROSITE" id="PS51186"/>
    </source>
</evidence>
<keyword evidence="2" id="KW-0808">Transferase</keyword>
<gene>
    <name evidence="2" type="ORF">Q5Y73_19135</name>
</gene>
<dbReference type="InterPro" id="IPR016181">
    <property type="entry name" value="Acyl_CoA_acyltransferase"/>
</dbReference>
<evidence type="ECO:0000313" key="3">
    <source>
        <dbReference type="Proteomes" id="UP001231941"/>
    </source>
</evidence>
<dbReference type="EMBL" id="JAVAMP010000013">
    <property type="protein sequence ID" value="MDP5276215.1"/>
    <property type="molecule type" value="Genomic_DNA"/>
</dbReference>
<reference evidence="2 3" key="1">
    <citation type="submission" date="2023-08" db="EMBL/GenBank/DDBJ databases">
        <authorList>
            <person name="Park J.-S."/>
        </authorList>
    </citation>
    <scope>NUCLEOTIDE SEQUENCE [LARGE SCALE GENOMIC DNA]</scope>
    <source>
        <strain evidence="2 3">2205SS18-9</strain>
    </source>
</reference>
<dbReference type="Proteomes" id="UP001231941">
    <property type="component" value="Unassembled WGS sequence"/>
</dbReference>
<accession>A0ABT9J3N5</accession>
<proteinExistence type="predicted"/>
<dbReference type="Gene3D" id="3.40.630.30">
    <property type="match status" value="1"/>
</dbReference>
<keyword evidence="3" id="KW-1185">Reference proteome</keyword>
<dbReference type="GO" id="GO:0016740">
    <property type="term" value="F:transferase activity"/>
    <property type="evidence" value="ECO:0007669"/>
    <property type="project" value="UniProtKB-KW"/>
</dbReference>
<organism evidence="2 3">
    <name type="scientific">Chengkuizengella axinellae</name>
    <dbReference type="NCBI Taxonomy" id="3064388"/>
    <lineage>
        <taxon>Bacteria</taxon>
        <taxon>Bacillati</taxon>
        <taxon>Bacillota</taxon>
        <taxon>Bacilli</taxon>
        <taxon>Bacillales</taxon>
        <taxon>Paenibacillaceae</taxon>
        <taxon>Chengkuizengella</taxon>
    </lineage>
</organism>
<feature type="domain" description="N-acetyltransferase" evidence="1">
    <location>
        <begin position="15"/>
        <end position="176"/>
    </location>
</feature>
<comment type="caution">
    <text evidence="2">The sequence shown here is derived from an EMBL/GenBank/DDBJ whole genome shotgun (WGS) entry which is preliminary data.</text>
</comment>
<dbReference type="RefSeq" id="WP_305993527.1">
    <property type="nucleotide sequence ID" value="NZ_JAVAMP010000013.1"/>
</dbReference>
<evidence type="ECO:0000313" key="2">
    <source>
        <dbReference type="EMBL" id="MDP5276215.1"/>
    </source>
</evidence>
<dbReference type="EC" id="2.-.-.-" evidence="2"/>
<sequence>MFSYKIEDDLYLKLIELKDAEKIFHLIDQSRDHLRKWLGWVDMTIFEDDYKRIVEQSLVQFAENKSIDTVIIYKDKYVGKAAFNKIDPSIKQVTLAYWLGNEYQGKGIITKVVKSLTDYAIHEMNMNRVEIRVAKENKKSRAVPERLDFVQEGCIRRAEWLYDHYVDHTVYSMLAEDWMK</sequence>
<dbReference type="PROSITE" id="PS51186">
    <property type="entry name" value="GNAT"/>
    <property type="match status" value="1"/>
</dbReference>
<dbReference type="PANTHER" id="PTHR43441">
    <property type="entry name" value="RIBOSOMAL-PROTEIN-SERINE ACETYLTRANSFERASE"/>
    <property type="match status" value="1"/>
</dbReference>
<dbReference type="InterPro" id="IPR051908">
    <property type="entry name" value="Ribosomal_N-acetyltransferase"/>
</dbReference>
<dbReference type="Pfam" id="PF13302">
    <property type="entry name" value="Acetyltransf_3"/>
    <property type="match status" value="1"/>
</dbReference>